<dbReference type="EMBL" id="NIRI02000042">
    <property type="protein sequence ID" value="KAG5449986.1"/>
    <property type="molecule type" value="Genomic_DNA"/>
</dbReference>
<dbReference type="GO" id="GO:0030891">
    <property type="term" value="C:VCB complex"/>
    <property type="evidence" value="ECO:0007669"/>
    <property type="project" value="InterPro"/>
</dbReference>
<accession>A0A8T1MMB6</accession>
<comment type="caution">
    <text evidence="2">The sequence shown here is derived from an EMBL/GenBank/DDBJ whole genome shotgun (WGS) entry which is preliminary data.</text>
</comment>
<dbReference type="Gene3D" id="3.10.20.90">
    <property type="entry name" value="Phosphatidylinositol 3-kinase Catalytic Subunit, Chain A, domain 1"/>
    <property type="match status" value="1"/>
</dbReference>
<name>A0A8T1MMB6_CLOSI</name>
<dbReference type="OrthoDB" id="7537057at2759"/>
<keyword evidence="3" id="KW-1185">Reference proteome</keyword>
<dbReference type="PROSITE" id="PS50053">
    <property type="entry name" value="UBIQUITIN_2"/>
    <property type="match status" value="1"/>
</dbReference>
<evidence type="ECO:0000313" key="2">
    <source>
        <dbReference type="EMBL" id="KAG5449986.1"/>
    </source>
</evidence>
<gene>
    <name evidence="2" type="ORF">CSKR_201091</name>
</gene>
<reference evidence="2 3" key="1">
    <citation type="journal article" date="2018" name="Biotechnol. Adv.">
        <title>Improved genomic resources and new bioinformatic workflow for the carcinogenic parasite Clonorchis sinensis: Biotechnological implications.</title>
        <authorList>
            <person name="Wang D."/>
            <person name="Korhonen P.K."/>
            <person name="Gasser R.B."/>
            <person name="Young N.D."/>
        </authorList>
    </citation>
    <scope>NUCLEOTIDE SEQUENCE [LARGE SCALE GENOMIC DNA]</scope>
    <source>
        <strain evidence="2">Cs-k2</strain>
    </source>
</reference>
<dbReference type="GO" id="GO:0070449">
    <property type="term" value="C:elongin complex"/>
    <property type="evidence" value="ECO:0007669"/>
    <property type="project" value="InterPro"/>
</dbReference>
<organism evidence="2 3">
    <name type="scientific">Clonorchis sinensis</name>
    <name type="common">Chinese liver fluke</name>
    <dbReference type="NCBI Taxonomy" id="79923"/>
    <lineage>
        <taxon>Eukaryota</taxon>
        <taxon>Metazoa</taxon>
        <taxon>Spiralia</taxon>
        <taxon>Lophotrochozoa</taxon>
        <taxon>Platyhelminthes</taxon>
        <taxon>Trematoda</taxon>
        <taxon>Digenea</taxon>
        <taxon>Opisthorchiida</taxon>
        <taxon>Opisthorchiata</taxon>
        <taxon>Opisthorchiidae</taxon>
        <taxon>Clonorchis</taxon>
    </lineage>
</organism>
<dbReference type="SUPFAM" id="SSF54236">
    <property type="entry name" value="Ubiquitin-like"/>
    <property type="match status" value="1"/>
</dbReference>
<dbReference type="PANTHER" id="PTHR13248">
    <property type="entry name" value="TRANSCRIPTION ELONGATION FACTOR B POLYPEPTIDE 2"/>
    <property type="match status" value="1"/>
</dbReference>
<dbReference type="Proteomes" id="UP000286415">
    <property type="component" value="Unassembled WGS sequence"/>
</dbReference>
<evidence type="ECO:0000313" key="3">
    <source>
        <dbReference type="Proteomes" id="UP000286415"/>
    </source>
</evidence>
<evidence type="ECO:0000259" key="1">
    <source>
        <dbReference type="PROSITE" id="PS50053"/>
    </source>
</evidence>
<feature type="domain" description="Ubiquitin-like" evidence="1">
    <location>
        <begin position="30"/>
        <end position="93"/>
    </location>
</feature>
<protein>
    <submittedName>
        <fullName evidence="2">Elongin-B</fullName>
    </submittedName>
</protein>
<sequence length="152" mass="17277">MHHGGKKPSMRRRRRWLPSDKEDRHIIAEVYLVVRRKKTTIHLNAKESTTVGEVKQMIEGILKVPPADQLLLKHQTEMKNEKTLASYNLNAQTARAHMPATLGLCLRDKGTDKFETLDITPYSTPPELPEVMRCQENMAPQTAQEIPAGAKQ</sequence>
<dbReference type="PANTHER" id="PTHR13248:SF4">
    <property type="entry name" value="ELONGIN B"/>
    <property type="match status" value="1"/>
</dbReference>
<proteinExistence type="predicted"/>
<dbReference type="InterPro" id="IPR000626">
    <property type="entry name" value="Ubiquitin-like_dom"/>
</dbReference>
<dbReference type="InterPro" id="IPR039049">
    <property type="entry name" value="ELOB"/>
</dbReference>
<dbReference type="InterPro" id="IPR029071">
    <property type="entry name" value="Ubiquitin-like_domsf"/>
</dbReference>
<reference evidence="2 3" key="2">
    <citation type="journal article" date="2021" name="Genomics">
        <title>High-quality reference genome for Clonorchis sinensis.</title>
        <authorList>
            <person name="Young N.D."/>
            <person name="Stroehlein A.J."/>
            <person name="Kinkar L."/>
            <person name="Wang T."/>
            <person name="Sohn W.M."/>
            <person name="Chang B.C.H."/>
            <person name="Kaur P."/>
            <person name="Weisz D."/>
            <person name="Dudchenko O."/>
            <person name="Aiden E.L."/>
            <person name="Korhonen P.K."/>
            <person name="Gasser R.B."/>
        </authorList>
    </citation>
    <scope>NUCLEOTIDE SEQUENCE [LARGE SCALE GENOMIC DNA]</scope>
    <source>
        <strain evidence="2">Cs-k2</strain>
    </source>
</reference>
<dbReference type="Pfam" id="PF00240">
    <property type="entry name" value="ubiquitin"/>
    <property type="match status" value="1"/>
</dbReference>
<dbReference type="GO" id="GO:0006368">
    <property type="term" value="P:transcription elongation by RNA polymerase II"/>
    <property type="evidence" value="ECO:0007669"/>
    <property type="project" value="InterPro"/>
</dbReference>
<dbReference type="AlphaFoldDB" id="A0A8T1MMB6"/>